<dbReference type="EMBL" id="JACHKF010000001">
    <property type="protein sequence ID" value="MBB6571300.1"/>
    <property type="molecule type" value="Genomic_DNA"/>
</dbReference>
<sequence length="315" mass="32110">MGRRWVPAVVAGCVAVLGAGVLVVLPEPGGVVAGAAPAPAPVAVTGVAESVAGGKGRGNEGLLVRDGVRVRVSGQVIAAPGVAPVFCPARPVPAIAPAKEAAPGCPAGLRVELKGVDVAKLTDLRAVDGVKFGQAGLVGVWRAGAIDVREQTAPVPGPEVRFPALPCPAPKGGWTPKPSNLDSPAVAAFLDKHRDQVFGPVVHYPYGQARSKPVVVMLGVAHGDRDAVRRQFEQVFSGNLCVAPAKLSEADGVRLGQQVGDLMSRPELGIYGTGTAPDGSAANVQLLVYTKAVKEALTPIGLDVLRVEPAVRPVV</sequence>
<evidence type="ECO:0000313" key="1">
    <source>
        <dbReference type="EMBL" id="MBB6571300.1"/>
    </source>
</evidence>
<proteinExistence type="predicted"/>
<evidence type="ECO:0000313" key="4">
    <source>
        <dbReference type="Proteomes" id="UP000553957"/>
    </source>
</evidence>
<dbReference type="EMBL" id="JABJRC010000006">
    <property type="protein sequence ID" value="NOL43296.1"/>
    <property type="molecule type" value="Genomic_DNA"/>
</dbReference>
<dbReference type="RefSeq" id="WP_171676186.1">
    <property type="nucleotide sequence ID" value="NZ_JABJRC010000006.1"/>
</dbReference>
<gene>
    <name evidence="1" type="ORF">HNR71_006937</name>
    <name evidence="2" type="ORF">HPO96_23915</name>
</gene>
<protein>
    <submittedName>
        <fullName evidence="2">Uncharacterized protein</fullName>
    </submittedName>
</protein>
<dbReference type="Proteomes" id="UP000553957">
    <property type="component" value="Unassembled WGS sequence"/>
</dbReference>
<reference evidence="1 4" key="2">
    <citation type="submission" date="2020-08" db="EMBL/GenBank/DDBJ databases">
        <title>Sequencing the genomes of 1000 actinobacteria strains.</title>
        <authorList>
            <person name="Klenk H.-P."/>
        </authorList>
    </citation>
    <scope>NUCLEOTIDE SEQUENCE [LARGE SCALE GENOMIC DNA]</scope>
    <source>
        <strain evidence="1 4">DSM 15626</strain>
    </source>
</reference>
<evidence type="ECO:0000313" key="2">
    <source>
        <dbReference type="EMBL" id="NOL43296.1"/>
    </source>
</evidence>
<comment type="caution">
    <text evidence="2">The sequence shown here is derived from an EMBL/GenBank/DDBJ whole genome shotgun (WGS) entry which is preliminary data.</text>
</comment>
<dbReference type="Proteomes" id="UP000534306">
    <property type="component" value="Unassembled WGS sequence"/>
</dbReference>
<accession>A0A7Y4P140</accession>
<dbReference type="AlphaFoldDB" id="A0A7Y4P140"/>
<organism evidence="2 3">
    <name type="scientific">Kribbella sandramycini</name>
    <dbReference type="NCBI Taxonomy" id="60450"/>
    <lineage>
        <taxon>Bacteria</taxon>
        <taxon>Bacillati</taxon>
        <taxon>Actinomycetota</taxon>
        <taxon>Actinomycetes</taxon>
        <taxon>Propionibacteriales</taxon>
        <taxon>Kribbellaceae</taxon>
        <taxon>Kribbella</taxon>
    </lineage>
</organism>
<keyword evidence="3" id="KW-1185">Reference proteome</keyword>
<name>A0A7Y4P140_9ACTN</name>
<reference evidence="2 3" key="1">
    <citation type="submission" date="2020-05" db="EMBL/GenBank/DDBJ databases">
        <title>Genome sequence of Kribbella sandramycini ATCC 39419.</title>
        <authorList>
            <person name="Maclea K.S."/>
            <person name="Fair J.L."/>
        </authorList>
    </citation>
    <scope>NUCLEOTIDE SEQUENCE [LARGE SCALE GENOMIC DNA]</scope>
    <source>
        <strain evidence="2 3">ATCC 39419</strain>
    </source>
</reference>
<evidence type="ECO:0000313" key="3">
    <source>
        <dbReference type="Proteomes" id="UP000534306"/>
    </source>
</evidence>